<dbReference type="GO" id="GO:0003700">
    <property type="term" value="F:DNA-binding transcription factor activity"/>
    <property type="evidence" value="ECO:0007669"/>
    <property type="project" value="TreeGrafter"/>
</dbReference>
<dbReference type="Gene3D" id="3.40.50.2300">
    <property type="match status" value="2"/>
</dbReference>
<proteinExistence type="predicted"/>
<evidence type="ECO:0000313" key="7">
    <source>
        <dbReference type="Proteomes" id="UP000247744"/>
    </source>
</evidence>
<gene>
    <name evidence="6" type="ORF">DKK75_03130</name>
</gene>
<evidence type="ECO:0000256" key="3">
    <source>
        <dbReference type="ARBA" id="ARBA00023163"/>
    </source>
</evidence>
<evidence type="ECO:0000256" key="2">
    <source>
        <dbReference type="ARBA" id="ARBA00023125"/>
    </source>
</evidence>
<dbReference type="Gene3D" id="1.10.260.40">
    <property type="entry name" value="lambda repressor-like DNA-binding domains"/>
    <property type="match status" value="1"/>
</dbReference>
<dbReference type="EMBL" id="QGLL01000006">
    <property type="protein sequence ID" value="PXY82729.1"/>
    <property type="molecule type" value="Genomic_DNA"/>
</dbReference>
<name>A0A318M3L5_9BIFI</name>
<reference evidence="6 7" key="1">
    <citation type="submission" date="2018-05" db="EMBL/GenBank/DDBJ databases">
        <title>Reference genomes for bee gut microbiota database.</title>
        <authorList>
            <person name="Ellegaard K.M."/>
        </authorList>
    </citation>
    <scope>NUCLEOTIDE SEQUENCE [LARGE SCALE GENOMIC DNA]</scope>
    <source>
        <strain evidence="6 7">ESL0200</strain>
    </source>
</reference>
<feature type="region of interest" description="Disordered" evidence="4">
    <location>
        <begin position="311"/>
        <end position="332"/>
    </location>
</feature>
<keyword evidence="1" id="KW-0805">Transcription regulation</keyword>
<dbReference type="RefSeq" id="WP_110452000.1">
    <property type="nucleotide sequence ID" value="NZ_QGLL01000006.1"/>
</dbReference>
<keyword evidence="3" id="KW-0804">Transcription</keyword>
<dbReference type="OrthoDB" id="37081at2"/>
<protein>
    <submittedName>
        <fullName evidence="6">LacI family transcriptional regulator</fullName>
    </submittedName>
</protein>
<dbReference type="InterPro" id="IPR000843">
    <property type="entry name" value="HTH_LacI"/>
</dbReference>
<dbReference type="Pfam" id="PF13377">
    <property type="entry name" value="Peripla_BP_3"/>
    <property type="match status" value="1"/>
</dbReference>
<dbReference type="InterPro" id="IPR010982">
    <property type="entry name" value="Lambda_DNA-bd_dom_sf"/>
</dbReference>
<dbReference type="PANTHER" id="PTHR30146:SF109">
    <property type="entry name" value="HTH-TYPE TRANSCRIPTIONAL REGULATOR GALS"/>
    <property type="match status" value="1"/>
</dbReference>
<dbReference type="InterPro" id="IPR046335">
    <property type="entry name" value="LacI/GalR-like_sensor"/>
</dbReference>
<dbReference type="Pfam" id="PF00356">
    <property type="entry name" value="LacI"/>
    <property type="match status" value="1"/>
</dbReference>
<dbReference type="PANTHER" id="PTHR30146">
    <property type="entry name" value="LACI-RELATED TRANSCRIPTIONAL REPRESSOR"/>
    <property type="match status" value="1"/>
</dbReference>
<evidence type="ECO:0000313" key="6">
    <source>
        <dbReference type="EMBL" id="PXY82729.1"/>
    </source>
</evidence>
<accession>A0A318M3L5</accession>
<dbReference type="CDD" id="cd01392">
    <property type="entry name" value="HTH_LacI"/>
    <property type="match status" value="1"/>
</dbReference>
<dbReference type="SUPFAM" id="SSF53822">
    <property type="entry name" value="Periplasmic binding protein-like I"/>
    <property type="match status" value="1"/>
</dbReference>
<dbReference type="PROSITE" id="PS50932">
    <property type="entry name" value="HTH_LACI_2"/>
    <property type="match status" value="1"/>
</dbReference>
<organism evidence="6 7">
    <name type="scientific">Bifidobacterium asteroides</name>
    <dbReference type="NCBI Taxonomy" id="1684"/>
    <lineage>
        <taxon>Bacteria</taxon>
        <taxon>Bacillati</taxon>
        <taxon>Actinomycetota</taxon>
        <taxon>Actinomycetes</taxon>
        <taxon>Bifidobacteriales</taxon>
        <taxon>Bifidobacteriaceae</taxon>
        <taxon>Bifidobacterium</taxon>
    </lineage>
</organism>
<dbReference type="SUPFAM" id="SSF47413">
    <property type="entry name" value="lambda repressor-like DNA-binding domains"/>
    <property type="match status" value="1"/>
</dbReference>
<dbReference type="InterPro" id="IPR028082">
    <property type="entry name" value="Peripla_BP_I"/>
</dbReference>
<comment type="caution">
    <text evidence="6">The sequence shown here is derived from an EMBL/GenBank/DDBJ whole genome shotgun (WGS) entry which is preliminary data.</text>
</comment>
<dbReference type="AlphaFoldDB" id="A0A318M3L5"/>
<dbReference type="Proteomes" id="UP000247744">
    <property type="component" value="Unassembled WGS sequence"/>
</dbReference>
<feature type="domain" description="HTH lacI-type" evidence="5">
    <location>
        <begin position="6"/>
        <end position="61"/>
    </location>
</feature>
<evidence type="ECO:0000256" key="4">
    <source>
        <dbReference type="SAM" id="MobiDB-lite"/>
    </source>
</evidence>
<sequence>MVTRRPTRDDVAKEAGTSSAVVSYVINHGPRPVSEQTRRKVLEAIRRTGYVPNNIAKSLANGTSDTYALLVTDLANPFLAQMTKALEHKLFSLGKTLLVGDSSDNPSRQMELLESFQRQQVSGLVWYGVDQPLPMDALETYPGTVVMLNQPEGQDLSLSAGRRVRLGLDESEEAWMATAHLIEHGYRRLAIIAGPRERLNSRERIRGWKRAIRESGLEPGQEIFVPYTCQGGYEAAELVDDQVEAVFASNELQAMGFLAGMAQRGKKVPDDVALAAMNGTDQSAYLIPSLTAVQLSEGEIADKIAKVLLKPDGSYQDNGDEEDDKPEGCETSVAATNCSDAPVRTGLDTIPAAPQLVIGRSCGCSQNEV</sequence>
<evidence type="ECO:0000259" key="5">
    <source>
        <dbReference type="PROSITE" id="PS50932"/>
    </source>
</evidence>
<evidence type="ECO:0000256" key="1">
    <source>
        <dbReference type="ARBA" id="ARBA00023015"/>
    </source>
</evidence>
<dbReference type="CDD" id="cd06267">
    <property type="entry name" value="PBP1_LacI_sugar_binding-like"/>
    <property type="match status" value="1"/>
</dbReference>
<dbReference type="SMART" id="SM00354">
    <property type="entry name" value="HTH_LACI"/>
    <property type="match status" value="1"/>
</dbReference>
<dbReference type="GO" id="GO:0000976">
    <property type="term" value="F:transcription cis-regulatory region binding"/>
    <property type="evidence" value="ECO:0007669"/>
    <property type="project" value="TreeGrafter"/>
</dbReference>
<keyword evidence="2" id="KW-0238">DNA-binding</keyword>